<dbReference type="Proteomes" id="UP000232323">
    <property type="component" value="Unassembled WGS sequence"/>
</dbReference>
<dbReference type="PANTHER" id="PTHR36172">
    <property type="match status" value="1"/>
</dbReference>
<reference evidence="1 2" key="1">
    <citation type="submission" date="2017-08" db="EMBL/GenBank/DDBJ databases">
        <title>Acidophilic green algal genome provides insights into adaptation to an acidic environment.</title>
        <authorList>
            <person name="Hirooka S."/>
            <person name="Hirose Y."/>
            <person name="Kanesaki Y."/>
            <person name="Higuchi S."/>
            <person name="Fujiwara T."/>
            <person name="Onuma R."/>
            <person name="Era A."/>
            <person name="Ohbayashi R."/>
            <person name="Uzuka A."/>
            <person name="Nozaki H."/>
            <person name="Yoshikawa H."/>
            <person name="Miyagishima S.Y."/>
        </authorList>
    </citation>
    <scope>NUCLEOTIDE SEQUENCE [LARGE SCALE GENOMIC DNA]</scope>
    <source>
        <strain evidence="1 2">NIES-2499</strain>
    </source>
</reference>
<sequence length="369" mass="41960">MANFLSAAFKIEKQLAKYKASLQPLGLSEDDTNIFMANYEKALETEFINATRRALKYEAAGMPELPSIRSCMNQRSGDDEWFCSAHKENGKLGISYSAFMSLPKLRPLVMKSDVDIPDDSEEAWLKQVPYDTRQGAVKELVGAYKSAFALKRGGHIKSFNMRYKSKKAVKQVFHCRSGALNSEEMKIFKSRLKKGHSKLRTRKHDLSKFIAKEDEGGHSDFTIQRMRPNAWYICLPRELKPEKRKPVFENAAYKACFIDPGVRSFGTFYSPEGVCGKYGEDFTNLHLQSISDKIDRLKPLASKSRFKTARNMRRRCQKLRNKLTNKVTDLHWKTCTFLTTAFQKIFIPKFGVTGMVGSPDVGVVALSIS</sequence>
<name>A0A250XJP8_9CHLO</name>
<protein>
    <submittedName>
        <fullName evidence="1">Uncharacterized protein</fullName>
    </submittedName>
</protein>
<proteinExistence type="predicted"/>
<comment type="caution">
    <text evidence="1">The sequence shown here is derived from an EMBL/GenBank/DDBJ whole genome shotgun (WGS) entry which is preliminary data.</text>
</comment>
<dbReference type="EMBL" id="BEGY01000096">
    <property type="protein sequence ID" value="GAX83315.1"/>
    <property type="molecule type" value="Genomic_DNA"/>
</dbReference>
<gene>
    <name evidence="1" type="ORF">CEUSTIGMA_g10741.t1</name>
</gene>
<dbReference type="InterPro" id="IPR051491">
    <property type="entry name" value="Recombinase/Transposase-rel"/>
</dbReference>
<keyword evidence="2" id="KW-1185">Reference proteome</keyword>
<evidence type="ECO:0000313" key="2">
    <source>
        <dbReference type="Proteomes" id="UP000232323"/>
    </source>
</evidence>
<dbReference type="AlphaFoldDB" id="A0A250XJP8"/>
<dbReference type="PANTHER" id="PTHR36172:SF1">
    <property type="entry name" value="RESOLVASE-RELATED"/>
    <property type="match status" value="1"/>
</dbReference>
<organism evidence="1 2">
    <name type="scientific">Chlamydomonas eustigma</name>
    <dbReference type="NCBI Taxonomy" id="1157962"/>
    <lineage>
        <taxon>Eukaryota</taxon>
        <taxon>Viridiplantae</taxon>
        <taxon>Chlorophyta</taxon>
        <taxon>core chlorophytes</taxon>
        <taxon>Chlorophyceae</taxon>
        <taxon>CS clade</taxon>
        <taxon>Chlamydomonadales</taxon>
        <taxon>Chlamydomonadaceae</taxon>
        <taxon>Chlamydomonas</taxon>
    </lineage>
</organism>
<accession>A0A250XJP8</accession>
<evidence type="ECO:0000313" key="1">
    <source>
        <dbReference type="EMBL" id="GAX83315.1"/>
    </source>
</evidence>